<feature type="domain" description="PRC-barrel" evidence="3">
    <location>
        <begin position="316"/>
        <end position="392"/>
    </location>
</feature>
<reference evidence="4" key="1">
    <citation type="submission" date="2013-03" db="EMBL/GenBank/DDBJ databases">
        <title>Genome Sequence of the Profundibacterium mesophilum strain KAUST100406-0324T from Red Sea, a novel genus in the family Rhodobacteraceae.</title>
        <authorList>
            <person name="Essack M."/>
            <person name="Alam I."/>
            <person name="Lafi F."/>
            <person name="Alawi W."/>
            <person name="Kamanu F."/>
            <person name="Al-Suwailem A."/>
            <person name="Lee O.O."/>
            <person name="Xu Y."/>
            <person name="Bajic V."/>
            <person name="Qian P.-Y."/>
            <person name="Archer J."/>
        </authorList>
    </citation>
    <scope>NUCLEOTIDE SEQUENCE</scope>
    <source>
        <strain evidence="4">KAUST100406-0324</strain>
    </source>
</reference>
<feature type="domain" description="PRC-barrel" evidence="3">
    <location>
        <begin position="38"/>
        <end position="117"/>
    </location>
</feature>
<dbReference type="Proteomes" id="UP000698242">
    <property type="component" value="Unassembled WGS sequence"/>
</dbReference>
<feature type="region of interest" description="Disordered" evidence="1">
    <location>
        <begin position="140"/>
        <end position="179"/>
    </location>
</feature>
<gene>
    <name evidence="4" type="ORF">PMES_00259</name>
</gene>
<dbReference type="Pfam" id="PF05239">
    <property type="entry name" value="PRC"/>
    <property type="match status" value="2"/>
</dbReference>
<evidence type="ECO:0000313" key="5">
    <source>
        <dbReference type="Proteomes" id="UP000698242"/>
    </source>
</evidence>
<dbReference type="PANTHER" id="PTHR36505:SF1">
    <property type="entry name" value="BLR1072 PROTEIN"/>
    <property type="match status" value="1"/>
</dbReference>
<dbReference type="RefSeq" id="WP_159963725.1">
    <property type="nucleotide sequence ID" value="NZ_APKE01000004.1"/>
</dbReference>
<accession>A0A921P1A1</accession>
<dbReference type="InterPro" id="IPR027275">
    <property type="entry name" value="PRC-brl_dom"/>
</dbReference>
<name>A0A921P1A1_9RHOB</name>
<evidence type="ECO:0000256" key="1">
    <source>
        <dbReference type="SAM" id="MobiDB-lite"/>
    </source>
</evidence>
<evidence type="ECO:0000256" key="2">
    <source>
        <dbReference type="SAM" id="SignalP"/>
    </source>
</evidence>
<proteinExistence type="predicted"/>
<feature type="compositionally biased region" description="Low complexity" evidence="1">
    <location>
        <begin position="166"/>
        <end position="179"/>
    </location>
</feature>
<protein>
    <submittedName>
        <fullName evidence="4">PRC-barrel domain containing protein</fullName>
    </submittedName>
</protein>
<dbReference type="InterPro" id="IPR011033">
    <property type="entry name" value="PRC_barrel-like_sf"/>
</dbReference>
<dbReference type="SUPFAM" id="SSF50346">
    <property type="entry name" value="PRC-barrel domain"/>
    <property type="match status" value="2"/>
</dbReference>
<evidence type="ECO:0000313" key="4">
    <source>
        <dbReference type="EMBL" id="KAF0677348.1"/>
    </source>
</evidence>
<feature type="region of interest" description="Disordered" evidence="1">
    <location>
        <begin position="196"/>
        <end position="223"/>
    </location>
</feature>
<sequence length="401" mass="43077">MKRFLTTAATALVLSTAAYAEQHTAGVFAEPSADQSTQLFASDLLGKRIYASENAVEGYEAGDEGEWDDLGEVNDMVLNQDGSIKYVILGVGGFLGVGERDVAVNMTDLQIVRDGEDATDYFLVVTADRAMIENAPEFSRSEMTVEESMKSDEKVEMEESSTEMNAAATGAAAGTAGALATQGDANTTTETVEVQTENAETELEQAGNEVERETGEAMNSAERELEEAGNAVEQTGNELATETDQAMNSAERELEEAGNAVEQTGNELATETDQAMNSAERELEQTGNTMERELLVAPEIEREGFETVQIEDLTTDDLTGATVYGPDDENVGDIGELILGQDGKSIEKAIIDVGGFLGMGEHSVAVTFDELRILRSQDGGDMRVYINSSEEALESLPEYEK</sequence>
<dbReference type="OrthoDB" id="7876889at2"/>
<comment type="caution">
    <text evidence="4">The sequence shown here is derived from an EMBL/GenBank/DDBJ whole genome shotgun (WGS) entry which is preliminary data.</text>
</comment>
<feature type="signal peptide" evidence="2">
    <location>
        <begin position="1"/>
        <end position="20"/>
    </location>
</feature>
<dbReference type="Gene3D" id="2.30.30.240">
    <property type="entry name" value="PRC-barrel domain"/>
    <property type="match status" value="2"/>
</dbReference>
<keyword evidence="5" id="KW-1185">Reference proteome</keyword>
<feature type="chain" id="PRO_5038103513" evidence="2">
    <location>
        <begin position="21"/>
        <end position="401"/>
    </location>
</feature>
<dbReference type="EMBL" id="APKE01000004">
    <property type="protein sequence ID" value="KAF0677348.1"/>
    <property type="molecule type" value="Genomic_DNA"/>
</dbReference>
<dbReference type="AlphaFoldDB" id="A0A921P1A1"/>
<dbReference type="PANTHER" id="PTHR36505">
    <property type="entry name" value="BLR1072 PROTEIN"/>
    <property type="match status" value="1"/>
</dbReference>
<organism evidence="4 5">
    <name type="scientific">Profundibacterium mesophilum KAUST100406-0324</name>
    <dbReference type="NCBI Taxonomy" id="1037889"/>
    <lineage>
        <taxon>Bacteria</taxon>
        <taxon>Pseudomonadati</taxon>
        <taxon>Pseudomonadota</taxon>
        <taxon>Alphaproteobacteria</taxon>
        <taxon>Rhodobacterales</taxon>
        <taxon>Roseobacteraceae</taxon>
        <taxon>Profundibacterium</taxon>
    </lineage>
</organism>
<evidence type="ECO:0000259" key="3">
    <source>
        <dbReference type="Pfam" id="PF05239"/>
    </source>
</evidence>
<keyword evidence="2" id="KW-0732">Signal</keyword>